<comment type="caution">
    <text evidence="2">The sequence shown here is derived from an EMBL/GenBank/DDBJ whole genome shotgun (WGS) entry which is preliminary data.</text>
</comment>
<evidence type="ECO:0000313" key="2">
    <source>
        <dbReference type="EMBL" id="GGG40668.1"/>
    </source>
</evidence>
<dbReference type="Pfam" id="PF10116">
    <property type="entry name" value="Host_attach"/>
    <property type="match status" value="1"/>
</dbReference>
<gene>
    <name evidence="2" type="ORF">GCM10010964_30380</name>
</gene>
<keyword evidence="3" id="KW-1185">Reference proteome</keyword>
<feature type="region of interest" description="Disordered" evidence="1">
    <location>
        <begin position="50"/>
        <end position="85"/>
    </location>
</feature>
<dbReference type="InterPro" id="IPR019291">
    <property type="entry name" value="Host_attachment_protein"/>
</dbReference>
<sequence length="176" mass="19431">MNETRKKPAAILPGEHWFVVANGSRAKAYVKRASESGYDLVAEWDEPEARMRDSELGEDRPGRAFAGGPGRRDAAAGGRPGMVQRSGMEWDRIDDSPKEHAKRNLMQRIAEDIAASLRSGAIKGVALVAPGRLLGQLREHIPNDLRHAVLAEHEGDLTQLPTAELFEHLDRLRRGV</sequence>
<reference evidence="2 3" key="1">
    <citation type="journal article" date="2014" name="Int. J. Syst. Evol. Microbiol.">
        <title>Complete genome sequence of Corynebacterium casei LMG S-19264T (=DSM 44701T), isolated from a smear-ripened cheese.</title>
        <authorList>
            <consortium name="US DOE Joint Genome Institute (JGI-PGF)"/>
            <person name="Walter F."/>
            <person name="Albersmeier A."/>
            <person name="Kalinowski J."/>
            <person name="Ruckert C."/>
        </authorList>
    </citation>
    <scope>NUCLEOTIDE SEQUENCE [LARGE SCALE GENOMIC DNA]</scope>
    <source>
        <strain evidence="2 3">CGMCC 1.16330</strain>
    </source>
</reference>
<dbReference type="AlphaFoldDB" id="A0A8J3ED35"/>
<dbReference type="Proteomes" id="UP000597507">
    <property type="component" value="Unassembled WGS sequence"/>
</dbReference>
<dbReference type="EMBL" id="BMKS01000009">
    <property type="protein sequence ID" value="GGG40668.1"/>
    <property type="molecule type" value="Genomic_DNA"/>
</dbReference>
<dbReference type="RefSeq" id="WP_188901691.1">
    <property type="nucleotide sequence ID" value="NZ_BMKS01000009.1"/>
</dbReference>
<evidence type="ECO:0000256" key="1">
    <source>
        <dbReference type="SAM" id="MobiDB-lite"/>
    </source>
</evidence>
<organism evidence="2 3">
    <name type="scientific">Caldovatus sediminis</name>
    <dbReference type="NCBI Taxonomy" id="2041189"/>
    <lineage>
        <taxon>Bacteria</taxon>
        <taxon>Pseudomonadati</taxon>
        <taxon>Pseudomonadota</taxon>
        <taxon>Alphaproteobacteria</taxon>
        <taxon>Acetobacterales</taxon>
        <taxon>Roseomonadaceae</taxon>
        <taxon>Caldovatus</taxon>
    </lineage>
</organism>
<evidence type="ECO:0008006" key="4">
    <source>
        <dbReference type="Google" id="ProtNLM"/>
    </source>
</evidence>
<feature type="compositionally biased region" description="Basic and acidic residues" evidence="1">
    <location>
        <begin position="50"/>
        <end position="62"/>
    </location>
</feature>
<evidence type="ECO:0000313" key="3">
    <source>
        <dbReference type="Proteomes" id="UP000597507"/>
    </source>
</evidence>
<name>A0A8J3ED35_9PROT</name>
<protein>
    <recommendedName>
        <fullName evidence="4">Host attachment protein</fullName>
    </recommendedName>
</protein>
<proteinExistence type="predicted"/>
<accession>A0A8J3ED35</accession>